<evidence type="ECO:0000256" key="3">
    <source>
        <dbReference type="ARBA" id="ARBA00022741"/>
    </source>
</evidence>
<dbReference type="GO" id="GO:0016301">
    <property type="term" value="F:kinase activity"/>
    <property type="evidence" value="ECO:0007669"/>
    <property type="project" value="UniProtKB-KW"/>
</dbReference>
<evidence type="ECO:0000313" key="9">
    <source>
        <dbReference type="Proteomes" id="UP001183615"/>
    </source>
</evidence>
<evidence type="ECO:0000256" key="4">
    <source>
        <dbReference type="ARBA" id="ARBA00022777"/>
    </source>
</evidence>
<evidence type="ECO:0000259" key="7">
    <source>
        <dbReference type="Pfam" id="PF02782"/>
    </source>
</evidence>
<protein>
    <submittedName>
        <fullName evidence="8">FGGY family carbohydrate kinase</fullName>
    </submittedName>
</protein>
<keyword evidence="5" id="KW-0067">ATP-binding</keyword>
<dbReference type="InterPro" id="IPR000577">
    <property type="entry name" value="Carb_kinase_FGGY"/>
</dbReference>
<evidence type="ECO:0000256" key="1">
    <source>
        <dbReference type="ARBA" id="ARBA00009156"/>
    </source>
</evidence>
<dbReference type="InterPro" id="IPR018485">
    <property type="entry name" value="FGGY_C"/>
</dbReference>
<dbReference type="RefSeq" id="WP_311618965.1">
    <property type="nucleotide sequence ID" value="NZ_JAVREV010000010.1"/>
</dbReference>
<comment type="caution">
    <text evidence="8">The sequence shown here is derived from an EMBL/GenBank/DDBJ whole genome shotgun (WGS) entry which is preliminary data.</text>
</comment>
<keyword evidence="4 8" id="KW-0418">Kinase</keyword>
<dbReference type="Gene3D" id="3.30.420.40">
    <property type="match status" value="2"/>
</dbReference>
<feature type="domain" description="Carbohydrate kinase FGGY C-terminal" evidence="7">
    <location>
        <begin position="263"/>
        <end position="449"/>
    </location>
</feature>
<dbReference type="Pfam" id="PF00370">
    <property type="entry name" value="FGGY_N"/>
    <property type="match status" value="1"/>
</dbReference>
<evidence type="ECO:0000259" key="6">
    <source>
        <dbReference type="Pfam" id="PF00370"/>
    </source>
</evidence>
<evidence type="ECO:0000256" key="5">
    <source>
        <dbReference type="ARBA" id="ARBA00022840"/>
    </source>
</evidence>
<dbReference type="PANTHER" id="PTHR10196:SF69">
    <property type="entry name" value="GLYCEROL KINASE"/>
    <property type="match status" value="1"/>
</dbReference>
<feature type="domain" description="Carbohydrate kinase FGGY N-terminal" evidence="6">
    <location>
        <begin position="6"/>
        <end position="250"/>
    </location>
</feature>
<organism evidence="8 9">
    <name type="scientific">Streptomyces johnsoniae</name>
    <dbReference type="NCBI Taxonomy" id="3075532"/>
    <lineage>
        <taxon>Bacteria</taxon>
        <taxon>Bacillati</taxon>
        <taxon>Actinomycetota</taxon>
        <taxon>Actinomycetes</taxon>
        <taxon>Kitasatosporales</taxon>
        <taxon>Streptomycetaceae</taxon>
        <taxon>Streptomyces</taxon>
    </lineage>
</organism>
<dbReference type="PANTHER" id="PTHR10196">
    <property type="entry name" value="SUGAR KINASE"/>
    <property type="match status" value="1"/>
</dbReference>
<evidence type="ECO:0000256" key="2">
    <source>
        <dbReference type="ARBA" id="ARBA00022679"/>
    </source>
</evidence>
<dbReference type="PIRSF" id="PIRSF000538">
    <property type="entry name" value="GlpK"/>
    <property type="match status" value="1"/>
</dbReference>
<accession>A0ABU2S6W6</accession>
<evidence type="ECO:0000313" key="8">
    <source>
        <dbReference type="EMBL" id="MDT0444713.1"/>
    </source>
</evidence>
<keyword evidence="2" id="KW-0808">Transferase</keyword>
<keyword evidence="9" id="KW-1185">Reference proteome</keyword>
<gene>
    <name evidence="8" type="ORF">RM779_19220</name>
</gene>
<keyword evidence="3" id="KW-0547">Nucleotide-binding</keyword>
<reference evidence="9" key="1">
    <citation type="submission" date="2023-07" db="EMBL/GenBank/DDBJ databases">
        <title>30 novel species of actinomycetes from the DSMZ collection.</title>
        <authorList>
            <person name="Nouioui I."/>
        </authorList>
    </citation>
    <scope>NUCLEOTIDE SEQUENCE [LARGE SCALE GENOMIC DNA]</scope>
    <source>
        <strain evidence="9">DSM 41886</strain>
    </source>
</reference>
<sequence length="498" mass="51633">MKSPAVLALDQGTSSTKAVLVDADGVVRATAARPLALAHPGPGRVEQDPAEIWASVVAAAGEALTALAGRPGTELAAVALSTQRESVLAWRADTGEPLGPLVSWQDRRGAARCARLAAGAEGREITARTGLPVDPMFSATKAAALLDELDPGRRAARSGRIRVGTVDAWLLRRITGRDVMEIGNASRTQLLDLATGAWDPHLLDVFGVERAALPEPVPSTGPFGSADGLPGVRPGTPLAAVLADSHAALFAHGAGRPGLVKATYGSGSSLMALAPAGTDSGPVPEGLARTVAWQLPGTGPALAFEANIAAAGTAVRWAARLLGTDERGLAALAEEAGETTAVLVPAFEGLGAPYWDRRATAVFTGFTQATTRADFARAALDSTAFQVAETLRLFERALGPQRVLHADGGASANAALMRLQADLCGCQVRVSAHPENSALGAARLAGVALGLWTDADVRRHAERDTTLARPRRDAAWRAAHLARWRDAVRRARLPSDVP</sequence>
<name>A0ABU2S6W6_9ACTN</name>
<dbReference type="InterPro" id="IPR043129">
    <property type="entry name" value="ATPase_NBD"/>
</dbReference>
<dbReference type="Pfam" id="PF02782">
    <property type="entry name" value="FGGY_C"/>
    <property type="match status" value="1"/>
</dbReference>
<proteinExistence type="inferred from homology"/>
<dbReference type="PROSITE" id="PS00438">
    <property type="entry name" value="CATALASE_2"/>
    <property type="match status" value="1"/>
</dbReference>
<comment type="similarity">
    <text evidence="1">Belongs to the FGGY kinase family.</text>
</comment>
<dbReference type="EMBL" id="JAVREV010000010">
    <property type="protein sequence ID" value="MDT0444713.1"/>
    <property type="molecule type" value="Genomic_DNA"/>
</dbReference>
<dbReference type="InterPro" id="IPR024708">
    <property type="entry name" value="Catalase_AS"/>
</dbReference>
<dbReference type="Proteomes" id="UP001183615">
    <property type="component" value="Unassembled WGS sequence"/>
</dbReference>
<dbReference type="InterPro" id="IPR018484">
    <property type="entry name" value="FGGY_N"/>
</dbReference>
<dbReference type="SUPFAM" id="SSF53067">
    <property type="entry name" value="Actin-like ATPase domain"/>
    <property type="match status" value="2"/>
</dbReference>